<dbReference type="OrthoDB" id="710690at2"/>
<dbReference type="Gene3D" id="3.60.15.10">
    <property type="entry name" value="Ribonuclease Z/Hydroxyacylglutathione hydrolase-like"/>
    <property type="match status" value="1"/>
</dbReference>
<protein>
    <submittedName>
        <fullName evidence="3">MBL fold metallo-hydrolase</fullName>
    </submittedName>
</protein>
<evidence type="ECO:0000313" key="4">
    <source>
        <dbReference type="Proteomes" id="UP000282423"/>
    </source>
</evidence>
<dbReference type="PANTHER" id="PTHR43546:SF9">
    <property type="entry name" value="L-ASCORBATE-6-PHOSPHATE LACTONASE ULAG-RELATED"/>
    <property type="match status" value="1"/>
</dbReference>
<dbReference type="InterPro" id="IPR001279">
    <property type="entry name" value="Metallo-B-lactamas"/>
</dbReference>
<dbReference type="AlphaFoldDB" id="A0A420VS70"/>
<sequence>MKLQQIRNATMVVNYGGKKFLIDPMLADKGTLPAFPHPASGDERDNPLVELPVSIDELVKDLDAVFLSHLHYDHYDDAAKKFLPKHIKIYVQDNTDKKEVESAGFTNVEVLIDGIEIDGIQLFKTRAQHGFGETLKLAGNVHGFVMKHGSEKTIYFVTDSVWYEGVQQELERHRPDVVVVNGGDNQFVGGGPLIMGKEDIKKVHETAPDATLVVSHMEGVNHNTLSRKELKQFLADENISDKVLVPDDGQHYEF</sequence>
<dbReference type="PANTHER" id="PTHR43546">
    <property type="entry name" value="UPF0173 METAL-DEPENDENT HYDROLASE MJ1163-RELATED"/>
    <property type="match status" value="1"/>
</dbReference>
<dbReference type="Proteomes" id="UP000282423">
    <property type="component" value="Unassembled WGS sequence"/>
</dbReference>
<dbReference type="RefSeq" id="WP_121126606.1">
    <property type="nucleotide sequence ID" value="NZ_RBWS01000022.1"/>
</dbReference>
<dbReference type="EMBL" id="RBWS01000022">
    <property type="protein sequence ID" value="RKO69172.1"/>
    <property type="molecule type" value="Genomic_DNA"/>
</dbReference>
<feature type="domain" description="Metallo-beta-lactamase" evidence="2">
    <location>
        <begin position="21"/>
        <end position="217"/>
    </location>
</feature>
<name>A0A420VS70_9SPHI</name>
<keyword evidence="1 3" id="KW-0378">Hydrolase</keyword>
<dbReference type="InterPro" id="IPR036866">
    <property type="entry name" value="RibonucZ/Hydroxyglut_hydro"/>
</dbReference>
<dbReference type="SUPFAM" id="SSF56281">
    <property type="entry name" value="Metallo-hydrolase/oxidoreductase"/>
    <property type="match status" value="1"/>
</dbReference>
<evidence type="ECO:0000259" key="2">
    <source>
        <dbReference type="Pfam" id="PF12706"/>
    </source>
</evidence>
<comment type="caution">
    <text evidence="3">The sequence shown here is derived from an EMBL/GenBank/DDBJ whole genome shotgun (WGS) entry which is preliminary data.</text>
</comment>
<organism evidence="3 4">
    <name type="scientific">Sphingobacterium puteale</name>
    <dbReference type="NCBI Taxonomy" id="2420510"/>
    <lineage>
        <taxon>Bacteria</taxon>
        <taxon>Pseudomonadati</taxon>
        <taxon>Bacteroidota</taxon>
        <taxon>Sphingobacteriia</taxon>
        <taxon>Sphingobacteriales</taxon>
        <taxon>Sphingobacteriaceae</taxon>
        <taxon>Sphingobacterium</taxon>
    </lineage>
</organism>
<evidence type="ECO:0000256" key="1">
    <source>
        <dbReference type="ARBA" id="ARBA00022801"/>
    </source>
</evidence>
<dbReference type="GO" id="GO:0016787">
    <property type="term" value="F:hydrolase activity"/>
    <property type="evidence" value="ECO:0007669"/>
    <property type="project" value="UniProtKB-KW"/>
</dbReference>
<accession>A0A420VS70</accession>
<proteinExistence type="predicted"/>
<gene>
    <name evidence="3" type="ORF">D7322_23345</name>
</gene>
<reference evidence="3 4" key="1">
    <citation type="submission" date="2018-10" db="EMBL/GenBank/DDBJ databases">
        <title>Sphingobacterium sp. M05W1-28.</title>
        <authorList>
            <person name="Cai H."/>
        </authorList>
    </citation>
    <scope>NUCLEOTIDE SEQUENCE [LARGE SCALE GENOMIC DNA]</scope>
    <source>
        <strain evidence="3 4">M05W1-28</strain>
    </source>
</reference>
<dbReference type="InterPro" id="IPR050114">
    <property type="entry name" value="UPF0173_UPF0282_UlaG_hydrolase"/>
</dbReference>
<keyword evidence="4" id="KW-1185">Reference proteome</keyword>
<evidence type="ECO:0000313" key="3">
    <source>
        <dbReference type="EMBL" id="RKO69172.1"/>
    </source>
</evidence>
<dbReference type="Pfam" id="PF12706">
    <property type="entry name" value="Lactamase_B_2"/>
    <property type="match status" value="1"/>
</dbReference>